<sequence>MYHLTASVRSSEINPLYKCSTFSPSRSLIRRSKTPLPEVPELDPHLYGFDQITLNEALNDNSSATGEDFLSHLKSVYSSQIAVEFMHLQNMNERKWFAEAYEKLFAEELSDAEKVEALEVMLRAKAWEKFLGSKFPTLKRYSGEGSESAVGLYSYLLENCGQYGIKEIRGKSEFPDDLQGVGDVLTHQTSHFEYINQDGDTMHVSTLPNPSHLEVSPAMAVGKARARAQTLQLGDYCQGGRTGDGILCVHHHGDGAFTGQGIVWETIGMCQIPHFRVGGSIHVVINNQVAFTAEKGIGRSSLHCTDIAKAVDCPVIHVNGENVENVLQAGKLALKYRQMYRKDVFINMMCYRRYGHNELDDPTFTQPIMYKVIKQQKCLVDKYSEKLSAEGIYSLEQAAQCFQSHNNELAEQLEAVDADKVAASVDRLQGSWEGFTQAPAAVTQWDTGVNEDLLRFIGAKSVELPAENFNVHPHIRKTHIDARLARLKKGTAIDWSTAESLAFGSLLLQNYGVRLCGQDVANSPLTEFAVLAFEYGFSTENPRRLVIWEAQFGDFYNGAQIVIDNLIATSENIERFLQLTDSKESQCPVDGDNVNMLLQMITPYRKPMVIIAPKLLLRHPMAMSPIEDFGPNSYFKPVIYDFTNVESKNVKKLIFTSGKHAVTLEAEIHQRNISDTAVVRLESICPFPAEELKKAVDNFPNANVYVWSQEEPKNAGM</sequence>
<comment type="cofactor">
    <cofactor evidence="1">
        <name>thiamine diphosphate</name>
        <dbReference type="ChEBI" id="CHEBI:58937"/>
    </cofactor>
</comment>
<evidence type="ECO:0000256" key="3">
    <source>
        <dbReference type="ARBA" id="ARBA00006936"/>
    </source>
</evidence>
<dbReference type="Gene3D" id="3.40.50.11610">
    <property type="entry name" value="Multifunctional 2-oxoglutarate metabolism enzyme, C-terminal domain"/>
    <property type="match status" value="1"/>
</dbReference>
<protein>
    <submittedName>
        <fullName evidence="12">Transketolase-like pyrimidine-binding domain-containing protein</fullName>
    </submittedName>
</protein>
<dbReference type="Pfam" id="PF16870">
    <property type="entry name" value="OxoGdeHyase_C"/>
    <property type="match status" value="1"/>
</dbReference>
<evidence type="ECO:0000256" key="4">
    <source>
        <dbReference type="ARBA" id="ARBA00022946"/>
    </source>
</evidence>
<organism evidence="11 12">
    <name type="scientific">Ditylenchus dipsaci</name>
    <dbReference type="NCBI Taxonomy" id="166011"/>
    <lineage>
        <taxon>Eukaryota</taxon>
        <taxon>Metazoa</taxon>
        <taxon>Ecdysozoa</taxon>
        <taxon>Nematoda</taxon>
        <taxon>Chromadorea</taxon>
        <taxon>Rhabditida</taxon>
        <taxon>Tylenchina</taxon>
        <taxon>Tylenchomorpha</taxon>
        <taxon>Sphaerularioidea</taxon>
        <taxon>Anguinidae</taxon>
        <taxon>Anguininae</taxon>
        <taxon>Ditylenchus</taxon>
    </lineage>
</organism>
<dbReference type="GO" id="GO:0005739">
    <property type="term" value="C:mitochondrion"/>
    <property type="evidence" value="ECO:0007669"/>
    <property type="project" value="UniProtKB-SubCell"/>
</dbReference>
<proteinExistence type="inferred from homology"/>
<dbReference type="InterPro" id="IPR031717">
    <property type="entry name" value="ODO-1/KGD_C"/>
</dbReference>
<dbReference type="Proteomes" id="UP000887574">
    <property type="component" value="Unplaced"/>
</dbReference>
<dbReference type="InterPro" id="IPR005475">
    <property type="entry name" value="Transketolase-like_Pyr-bd"/>
</dbReference>
<evidence type="ECO:0000256" key="2">
    <source>
        <dbReference type="ARBA" id="ARBA00004173"/>
    </source>
</evidence>
<dbReference type="PANTHER" id="PTHR23152">
    <property type="entry name" value="2-OXOGLUTARATE DEHYDROGENASE"/>
    <property type="match status" value="1"/>
</dbReference>
<dbReference type="PIRSF" id="PIRSF000157">
    <property type="entry name" value="Oxoglu_dh_E1"/>
    <property type="match status" value="1"/>
</dbReference>
<feature type="domain" description="Dehydrogenase E1 component" evidence="8">
    <location>
        <begin position="203"/>
        <end position="421"/>
    </location>
</feature>
<reference evidence="12" key="1">
    <citation type="submission" date="2022-11" db="UniProtKB">
        <authorList>
            <consortium name="WormBaseParasite"/>
        </authorList>
    </citation>
    <scope>IDENTIFICATION</scope>
</reference>
<evidence type="ECO:0000256" key="1">
    <source>
        <dbReference type="ARBA" id="ARBA00001964"/>
    </source>
</evidence>
<dbReference type="InterPro" id="IPR001017">
    <property type="entry name" value="DH_E1"/>
</dbReference>
<dbReference type="AlphaFoldDB" id="A0A915D301"/>
<evidence type="ECO:0000313" key="11">
    <source>
        <dbReference type="Proteomes" id="UP000887574"/>
    </source>
</evidence>
<dbReference type="InterPro" id="IPR011603">
    <property type="entry name" value="2oxoglutarate_DH_E1"/>
</dbReference>
<dbReference type="InterPro" id="IPR042179">
    <property type="entry name" value="KGD_C_sf"/>
</dbReference>
<evidence type="ECO:0000313" key="12">
    <source>
        <dbReference type="WBParaSite" id="jg14841"/>
    </source>
</evidence>
<evidence type="ECO:0000259" key="9">
    <source>
        <dbReference type="Pfam" id="PF02779"/>
    </source>
</evidence>
<name>A0A915D301_9BILA</name>
<keyword evidence="4" id="KW-0809">Transit peptide</keyword>
<dbReference type="GO" id="GO:0016624">
    <property type="term" value="F:oxidoreductase activity, acting on the aldehyde or oxo group of donors, disulfide as acceptor"/>
    <property type="evidence" value="ECO:0007669"/>
    <property type="project" value="InterPro"/>
</dbReference>
<evidence type="ECO:0000256" key="5">
    <source>
        <dbReference type="ARBA" id="ARBA00023002"/>
    </source>
</evidence>
<keyword evidence="11" id="KW-1185">Reference proteome</keyword>
<keyword evidence="6" id="KW-0786">Thiamine pyrophosphate</keyword>
<keyword evidence="7" id="KW-0496">Mitochondrion</keyword>
<accession>A0A915D301</accession>
<dbReference type="Pfam" id="PF00676">
    <property type="entry name" value="E1_dh"/>
    <property type="match status" value="1"/>
</dbReference>
<feature type="domain" description="2-oxoglutarate dehydrogenase E1 component/KDG C-terminal" evidence="10">
    <location>
        <begin position="624"/>
        <end position="716"/>
    </location>
</feature>
<dbReference type="InterPro" id="IPR029061">
    <property type="entry name" value="THDP-binding"/>
</dbReference>
<dbReference type="WBParaSite" id="jg14841">
    <property type="protein sequence ID" value="jg14841"/>
    <property type="gene ID" value="jg14841"/>
</dbReference>
<evidence type="ECO:0000259" key="8">
    <source>
        <dbReference type="Pfam" id="PF00676"/>
    </source>
</evidence>
<dbReference type="Gene3D" id="3.40.50.12470">
    <property type="match status" value="3"/>
</dbReference>
<feature type="domain" description="Transketolase-like pyrimidine-binding" evidence="9">
    <location>
        <begin position="520"/>
        <end position="564"/>
    </location>
</feature>
<comment type="subcellular location">
    <subcellularLocation>
        <location evidence="2">Mitochondrion</location>
    </subcellularLocation>
</comment>
<keyword evidence="5" id="KW-0560">Oxidoreductase</keyword>
<evidence type="ECO:0000259" key="10">
    <source>
        <dbReference type="Pfam" id="PF16870"/>
    </source>
</evidence>
<dbReference type="GO" id="GO:0030976">
    <property type="term" value="F:thiamine pyrophosphate binding"/>
    <property type="evidence" value="ECO:0007669"/>
    <property type="project" value="InterPro"/>
</dbReference>
<dbReference type="Gene3D" id="3.40.50.970">
    <property type="match status" value="2"/>
</dbReference>
<evidence type="ECO:0000256" key="7">
    <source>
        <dbReference type="ARBA" id="ARBA00023128"/>
    </source>
</evidence>
<dbReference type="Pfam" id="PF02779">
    <property type="entry name" value="Transket_pyr"/>
    <property type="match status" value="1"/>
</dbReference>
<comment type="similarity">
    <text evidence="3">Belongs to the alpha-ketoglutarate dehydrogenase family.</text>
</comment>
<dbReference type="SUPFAM" id="SSF52518">
    <property type="entry name" value="Thiamin diphosphate-binding fold (THDP-binding)"/>
    <property type="match status" value="2"/>
</dbReference>
<dbReference type="PANTHER" id="PTHR23152:SF4">
    <property type="entry name" value="2-OXOADIPATE DEHYDROGENASE COMPLEX COMPONENT E1"/>
    <property type="match status" value="1"/>
</dbReference>
<evidence type="ECO:0000256" key="6">
    <source>
        <dbReference type="ARBA" id="ARBA00023052"/>
    </source>
</evidence>